<dbReference type="AlphaFoldDB" id="A0A8H5D1V6"/>
<protein>
    <recommendedName>
        <fullName evidence="2">G domain-containing protein</fullName>
    </recommendedName>
</protein>
<sequence length="429" mass="48758">MKGINNEERYPVAASKSRFMNSNPLMETEWSKSMVITIRLSDGLESWFYLICASFLNRIGTTTYPRLNGSGYKDVLSLPVTAVFSFRLARQKLTMAAEIATADDVRRDDIIIAFMGSTGSGKSFFIDLLTGQPGQRAKKSLESSTQQLEITRVPLPNAKDGRTIVFVDTPGFDNTGKSDMQVLNLIAGWLKKTYEHDVKLSGLIYLHCIKENRMVGTAYQNLRMFGALCGDVAMDQVVLVTTMWKNVAQNVGEAREKELRDVFWKPLTNRGSYVDRLRETTSQEAWRVVTALVEKRLKRKEGKIVLLQEELVDKRIALNETHAGQALYTDLQRKLREQKEEMKSLIAHLDQSGDPGRKKQLQEEYDKLQQDFDKTFEEAEILKLSLLKRLFSPLLAKKTKAVTRFILSMMESCQCLTTESNRSATPKQL</sequence>
<evidence type="ECO:0000313" key="3">
    <source>
        <dbReference type="EMBL" id="KAF5351181.1"/>
    </source>
</evidence>
<dbReference type="GO" id="GO:0005525">
    <property type="term" value="F:GTP binding"/>
    <property type="evidence" value="ECO:0007669"/>
    <property type="project" value="InterPro"/>
</dbReference>
<feature type="domain" description="G" evidence="2">
    <location>
        <begin position="112"/>
        <end position="176"/>
    </location>
</feature>
<gene>
    <name evidence="3" type="ORF">D9756_008402</name>
</gene>
<dbReference type="InterPro" id="IPR027417">
    <property type="entry name" value="P-loop_NTPase"/>
</dbReference>
<keyword evidence="1" id="KW-0175">Coiled coil</keyword>
<dbReference type="OrthoDB" id="8954335at2759"/>
<dbReference type="EMBL" id="JAACJO010000013">
    <property type="protein sequence ID" value="KAF5351181.1"/>
    <property type="molecule type" value="Genomic_DNA"/>
</dbReference>
<organism evidence="3 4">
    <name type="scientific">Leucocoprinus leucothites</name>
    <dbReference type="NCBI Taxonomy" id="201217"/>
    <lineage>
        <taxon>Eukaryota</taxon>
        <taxon>Fungi</taxon>
        <taxon>Dikarya</taxon>
        <taxon>Basidiomycota</taxon>
        <taxon>Agaricomycotina</taxon>
        <taxon>Agaricomycetes</taxon>
        <taxon>Agaricomycetidae</taxon>
        <taxon>Agaricales</taxon>
        <taxon>Agaricineae</taxon>
        <taxon>Agaricaceae</taxon>
        <taxon>Leucocoprinus</taxon>
    </lineage>
</organism>
<reference evidence="3 4" key="1">
    <citation type="journal article" date="2020" name="ISME J.">
        <title>Uncovering the hidden diversity of litter-decomposition mechanisms in mushroom-forming fungi.</title>
        <authorList>
            <person name="Floudas D."/>
            <person name="Bentzer J."/>
            <person name="Ahren D."/>
            <person name="Johansson T."/>
            <person name="Persson P."/>
            <person name="Tunlid A."/>
        </authorList>
    </citation>
    <scope>NUCLEOTIDE SEQUENCE [LARGE SCALE GENOMIC DNA]</scope>
    <source>
        <strain evidence="3 4">CBS 146.42</strain>
    </source>
</reference>
<evidence type="ECO:0000313" key="4">
    <source>
        <dbReference type="Proteomes" id="UP000559027"/>
    </source>
</evidence>
<accession>A0A8H5D1V6</accession>
<evidence type="ECO:0000256" key="1">
    <source>
        <dbReference type="SAM" id="Coils"/>
    </source>
</evidence>
<dbReference type="Gene3D" id="3.40.50.300">
    <property type="entry name" value="P-loop containing nucleotide triphosphate hydrolases"/>
    <property type="match status" value="1"/>
</dbReference>
<evidence type="ECO:0000259" key="2">
    <source>
        <dbReference type="Pfam" id="PF01926"/>
    </source>
</evidence>
<dbReference type="Proteomes" id="UP000559027">
    <property type="component" value="Unassembled WGS sequence"/>
</dbReference>
<dbReference type="Pfam" id="PF01926">
    <property type="entry name" value="MMR_HSR1"/>
    <property type="match status" value="1"/>
</dbReference>
<name>A0A8H5D1V6_9AGAR</name>
<dbReference type="InterPro" id="IPR006073">
    <property type="entry name" value="GTP-bd"/>
</dbReference>
<dbReference type="SUPFAM" id="SSF52540">
    <property type="entry name" value="P-loop containing nucleoside triphosphate hydrolases"/>
    <property type="match status" value="1"/>
</dbReference>
<keyword evidence="4" id="KW-1185">Reference proteome</keyword>
<feature type="coiled-coil region" evidence="1">
    <location>
        <begin position="328"/>
        <end position="378"/>
    </location>
</feature>
<dbReference type="CDD" id="cd00882">
    <property type="entry name" value="Ras_like_GTPase"/>
    <property type="match status" value="1"/>
</dbReference>
<comment type="caution">
    <text evidence="3">The sequence shown here is derived from an EMBL/GenBank/DDBJ whole genome shotgun (WGS) entry which is preliminary data.</text>
</comment>
<proteinExistence type="predicted"/>